<reference evidence="2 3" key="1">
    <citation type="submission" date="2020-08" db="EMBL/GenBank/DDBJ databases">
        <title>Genomic Encyclopedia of Type Strains, Phase IV (KMG-IV): sequencing the most valuable type-strain genomes for metagenomic binning, comparative biology and taxonomic classification.</title>
        <authorList>
            <person name="Goeker M."/>
        </authorList>
    </citation>
    <scope>NUCLEOTIDE SEQUENCE [LARGE SCALE GENOMIC DNA]</scope>
    <source>
        <strain evidence="2 3">DSM 105481</strain>
    </source>
</reference>
<feature type="region of interest" description="Disordered" evidence="1">
    <location>
        <begin position="44"/>
        <end position="68"/>
    </location>
</feature>
<keyword evidence="3" id="KW-1185">Reference proteome</keyword>
<sequence>MRFMADRPRHTVTYCQYGDDRMKPTDLWTNHPAPAFRPMCKNGAPCHEAAPRGSKTGTQGRKNAMERSRIPDELCRHIVEICEEEAN</sequence>
<evidence type="ECO:0000313" key="3">
    <source>
        <dbReference type="Proteomes" id="UP000626697"/>
    </source>
</evidence>
<organism evidence="2 3">
    <name type="scientific">Peribacillus huizhouensis</name>
    <dbReference type="NCBI Taxonomy" id="1501239"/>
    <lineage>
        <taxon>Bacteria</taxon>
        <taxon>Bacillati</taxon>
        <taxon>Bacillota</taxon>
        <taxon>Bacilli</taxon>
        <taxon>Bacillales</taxon>
        <taxon>Bacillaceae</taxon>
        <taxon>Peribacillus</taxon>
    </lineage>
</organism>
<dbReference type="Proteomes" id="UP000626697">
    <property type="component" value="Unassembled WGS sequence"/>
</dbReference>
<dbReference type="EMBL" id="JACJHX010000008">
    <property type="protein sequence ID" value="MBA9027540.1"/>
    <property type="molecule type" value="Genomic_DNA"/>
</dbReference>
<evidence type="ECO:0000256" key="1">
    <source>
        <dbReference type="SAM" id="MobiDB-lite"/>
    </source>
</evidence>
<proteinExistence type="predicted"/>
<protein>
    <submittedName>
        <fullName evidence="2">Uncharacterized protein</fullName>
    </submittedName>
</protein>
<name>A0ABR6CSF3_9BACI</name>
<comment type="caution">
    <text evidence="2">The sequence shown here is derived from an EMBL/GenBank/DDBJ whole genome shotgun (WGS) entry which is preliminary data.</text>
</comment>
<gene>
    <name evidence="2" type="ORF">HNP81_002830</name>
</gene>
<accession>A0ABR6CSF3</accession>
<evidence type="ECO:0000313" key="2">
    <source>
        <dbReference type="EMBL" id="MBA9027540.1"/>
    </source>
</evidence>